<feature type="transmembrane region" description="Helical" evidence="7">
    <location>
        <begin position="113"/>
        <end position="137"/>
    </location>
</feature>
<keyword evidence="4 7" id="KW-0812">Transmembrane</keyword>
<dbReference type="GO" id="GO:0055085">
    <property type="term" value="P:transmembrane transport"/>
    <property type="evidence" value="ECO:0007669"/>
    <property type="project" value="InterPro"/>
</dbReference>
<organism evidence="9 10">
    <name type="scientific">Kribbella voronezhensis</name>
    <dbReference type="NCBI Taxonomy" id="2512212"/>
    <lineage>
        <taxon>Bacteria</taxon>
        <taxon>Bacillati</taxon>
        <taxon>Actinomycetota</taxon>
        <taxon>Actinomycetes</taxon>
        <taxon>Propionibacteriales</taxon>
        <taxon>Kribbellaceae</taxon>
        <taxon>Kribbella</taxon>
    </lineage>
</organism>
<dbReference type="InterPro" id="IPR000515">
    <property type="entry name" value="MetI-like"/>
</dbReference>
<reference evidence="9 10" key="1">
    <citation type="submission" date="2019-03" db="EMBL/GenBank/DDBJ databases">
        <title>Genomic Encyclopedia of Type Strains, Phase III (KMG-III): the genomes of soil and plant-associated and newly described type strains.</title>
        <authorList>
            <person name="Whitman W."/>
        </authorList>
    </citation>
    <scope>NUCLEOTIDE SEQUENCE [LARGE SCALE GENOMIC DNA]</scope>
    <source>
        <strain evidence="9 10">VKM Ac-2575</strain>
    </source>
</reference>
<dbReference type="EMBL" id="SOCE01000002">
    <property type="protein sequence ID" value="TDU83248.1"/>
    <property type="molecule type" value="Genomic_DNA"/>
</dbReference>
<dbReference type="Gene3D" id="1.10.3720.10">
    <property type="entry name" value="MetI-like"/>
    <property type="match status" value="1"/>
</dbReference>
<dbReference type="PANTHER" id="PTHR32243:SF18">
    <property type="entry name" value="INNER MEMBRANE ABC TRANSPORTER PERMEASE PROTEIN YCJP"/>
    <property type="match status" value="1"/>
</dbReference>
<dbReference type="GO" id="GO:0005886">
    <property type="term" value="C:plasma membrane"/>
    <property type="evidence" value="ECO:0007669"/>
    <property type="project" value="UniProtKB-SubCell"/>
</dbReference>
<keyword evidence="6 7" id="KW-0472">Membrane</keyword>
<evidence type="ECO:0000256" key="2">
    <source>
        <dbReference type="ARBA" id="ARBA00022448"/>
    </source>
</evidence>
<evidence type="ECO:0000256" key="6">
    <source>
        <dbReference type="ARBA" id="ARBA00023136"/>
    </source>
</evidence>
<evidence type="ECO:0000256" key="3">
    <source>
        <dbReference type="ARBA" id="ARBA00022475"/>
    </source>
</evidence>
<dbReference type="PANTHER" id="PTHR32243">
    <property type="entry name" value="MALTOSE TRANSPORT SYSTEM PERMEASE-RELATED"/>
    <property type="match status" value="1"/>
</dbReference>
<dbReference type="RefSeq" id="WP_238158474.1">
    <property type="nucleotide sequence ID" value="NZ_SOCE01000002.1"/>
</dbReference>
<evidence type="ECO:0000256" key="1">
    <source>
        <dbReference type="ARBA" id="ARBA00004651"/>
    </source>
</evidence>
<keyword evidence="10" id="KW-1185">Reference proteome</keyword>
<evidence type="ECO:0000256" key="7">
    <source>
        <dbReference type="RuleBase" id="RU363032"/>
    </source>
</evidence>
<evidence type="ECO:0000256" key="4">
    <source>
        <dbReference type="ARBA" id="ARBA00022692"/>
    </source>
</evidence>
<dbReference type="PROSITE" id="PS50928">
    <property type="entry name" value="ABC_TM1"/>
    <property type="match status" value="1"/>
</dbReference>
<keyword evidence="2 7" id="KW-0813">Transport</keyword>
<protein>
    <submittedName>
        <fullName evidence="9">Carbohydrate ABC transporter membrane protein 2 (CUT1 family)</fullName>
    </submittedName>
</protein>
<feature type="transmembrane region" description="Helical" evidence="7">
    <location>
        <begin position="143"/>
        <end position="162"/>
    </location>
</feature>
<comment type="caution">
    <text evidence="9">The sequence shown here is derived from an EMBL/GenBank/DDBJ whole genome shotgun (WGS) entry which is preliminary data.</text>
</comment>
<dbReference type="InterPro" id="IPR050901">
    <property type="entry name" value="BP-dep_ABC_trans_perm"/>
</dbReference>
<proteinExistence type="inferred from homology"/>
<dbReference type="Pfam" id="PF00528">
    <property type="entry name" value="BPD_transp_1"/>
    <property type="match status" value="1"/>
</dbReference>
<dbReference type="SUPFAM" id="SSF161098">
    <property type="entry name" value="MetI-like"/>
    <property type="match status" value="1"/>
</dbReference>
<evidence type="ECO:0000259" key="8">
    <source>
        <dbReference type="PROSITE" id="PS50928"/>
    </source>
</evidence>
<evidence type="ECO:0000256" key="5">
    <source>
        <dbReference type="ARBA" id="ARBA00022989"/>
    </source>
</evidence>
<sequence>MSRQRLGTAPATRAAQYVAVVCYLIFLGFPLLWLISTSLKSPQEFASIDPSFLPKHPDFSNFTDALEEQGLVRSMLNSLQVSVASTVLVLIVSLPVAYALARFRSRLRPITNGWILVSQVFPVILIVIPLFMILRPLHLTNTIPGVVIVYTVWSMPFALWMLQGYVAAVPRELEEAASVDGASRVRTIVSIVMPLLRPGLIATAMFTFISAWNEFFFALVLLQDPQLKTLPLVLARFVGAEGQVQFGPLAAASVLATVPSLVFFAFLQRRLTSGLLSGAVKG</sequence>
<gene>
    <name evidence="9" type="ORF">EV138_5710</name>
</gene>
<comment type="similarity">
    <text evidence="7">Belongs to the binding-protein-dependent transport system permease family.</text>
</comment>
<accession>A0A4R7SXU8</accession>
<evidence type="ECO:0000313" key="9">
    <source>
        <dbReference type="EMBL" id="TDU83248.1"/>
    </source>
</evidence>
<comment type="subcellular location">
    <subcellularLocation>
        <location evidence="1 7">Cell membrane</location>
        <topology evidence="1 7">Multi-pass membrane protein</topology>
    </subcellularLocation>
</comment>
<dbReference type="Proteomes" id="UP000295151">
    <property type="component" value="Unassembled WGS sequence"/>
</dbReference>
<dbReference type="AlphaFoldDB" id="A0A4R7SXU8"/>
<feature type="transmembrane region" description="Helical" evidence="7">
    <location>
        <begin position="14"/>
        <end position="35"/>
    </location>
</feature>
<keyword evidence="5 7" id="KW-1133">Transmembrane helix</keyword>
<feature type="transmembrane region" description="Helical" evidence="7">
    <location>
        <begin position="246"/>
        <end position="267"/>
    </location>
</feature>
<keyword evidence="3" id="KW-1003">Cell membrane</keyword>
<feature type="transmembrane region" description="Helical" evidence="7">
    <location>
        <begin position="81"/>
        <end position="101"/>
    </location>
</feature>
<evidence type="ECO:0000313" key="10">
    <source>
        <dbReference type="Proteomes" id="UP000295151"/>
    </source>
</evidence>
<dbReference type="InterPro" id="IPR035906">
    <property type="entry name" value="MetI-like_sf"/>
</dbReference>
<name>A0A4R7SXU8_9ACTN</name>
<feature type="domain" description="ABC transmembrane type-1" evidence="8">
    <location>
        <begin position="75"/>
        <end position="267"/>
    </location>
</feature>
<dbReference type="CDD" id="cd06261">
    <property type="entry name" value="TM_PBP2"/>
    <property type="match status" value="1"/>
</dbReference>